<evidence type="ECO:0000313" key="3">
    <source>
        <dbReference type="EMBL" id="NEE03477.1"/>
    </source>
</evidence>
<comment type="caution">
    <text evidence="3">The sequence shown here is derived from an EMBL/GenBank/DDBJ whole genome shotgun (WGS) entry which is preliminary data.</text>
</comment>
<keyword evidence="4" id="KW-1185">Reference proteome</keyword>
<dbReference type="Proteomes" id="UP000475214">
    <property type="component" value="Unassembled WGS sequence"/>
</dbReference>
<protein>
    <submittedName>
        <fullName evidence="3">Gfo/Idh/MocA family oxidoreductase</fullName>
    </submittedName>
</protein>
<dbReference type="InterPro" id="IPR051450">
    <property type="entry name" value="Gfo/Idh/MocA_Oxidoreductases"/>
</dbReference>
<feature type="domain" description="GFO/IDH/MocA-like oxidoreductase" evidence="2">
    <location>
        <begin position="132"/>
        <end position="253"/>
    </location>
</feature>
<dbReference type="Gene3D" id="3.40.50.720">
    <property type="entry name" value="NAD(P)-binding Rossmann-like Domain"/>
    <property type="match status" value="1"/>
</dbReference>
<dbReference type="Pfam" id="PF01408">
    <property type="entry name" value="GFO_IDH_MocA"/>
    <property type="match status" value="1"/>
</dbReference>
<proteinExistence type="predicted"/>
<reference evidence="3 4" key="1">
    <citation type="submission" date="2020-02" db="EMBL/GenBank/DDBJ databases">
        <authorList>
            <person name="Li X.-J."/>
            <person name="Han X.-M."/>
        </authorList>
    </citation>
    <scope>NUCLEOTIDE SEQUENCE [LARGE SCALE GENOMIC DNA]</scope>
    <source>
        <strain evidence="3 4">CCTCC AB 2017055</strain>
    </source>
</reference>
<dbReference type="Gene3D" id="3.30.360.10">
    <property type="entry name" value="Dihydrodipicolinate Reductase, domain 2"/>
    <property type="match status" value="1"/>
</dbReference>
<dbReference type="AlphaFoldDB" id="A0A6L9SEF4"/>
<dbReference type="EMBL" id="JAAGOA010000022">
    <property type="protein sequence ID" value="NEE03477.1"/>
    <property type="molecule type" value="Genomic_DNA"/>
</dbReference>
<dbReference type="SUPFAM" id="SSF55347">
    <property type="entry name" value="Glyceraldehyde-3-phosphate dehydrogenase-like, C-terminal domain"/>
    <property type="match status" value="1"/>
</dbReference>
<dbReference type="Pfam" id="PF22725">
    <property type="entry name" value="GFO_IDH_MocA_C3"/>
    <property type="match status" value="1"/>
</dbReference>
<dbReference type="InterPro" id="IPR055170">
    <property type="entry name" value="GFO_IDH_MocA-like_dom"/>
</dbReference>
<accession>A0A6L9SEF4</accession>
<dbReference type="RefSeq" id="WP_163743158.1">
    <property type="nucleotide sequence ID" value="NZ_JAAGOA010000022.1"/>
</dbReference>
<name>A0A6L9SEF4_9ACTN</name>
<evidence type="ECO:0000313" key="4">
    <source>
        <dbReference type="Proteomes" id="UP000475214"/>
    </source>
</evidence>
<dbReference type="GO" id="GO:0000166">
    <property type="term" value="F:nucleotide binding"/>
    <property type="evidence" value="ECO:0007669"/>
    <property type="project" value="InterPro"/>
</dbReference>
<dbReference type="InterPro" id="IPR036291">
    <property type="entry name" value="NAD(P)-bd_dom_sf"/>
</dbReference>
<evidence type="ECO:0000259" key="2">
    <source>
        <dbReference type="Pfam" id="PF22725"/>
    </source>
</evidence>
<gene>
    <name evidence="3" type="ORF">G1H10_25250</name>
</gene>
<sequence length="339" mass="36892">MSTTPLRMSITGVGHWHAPRHVDSFAAAGATITTVHDDEPDVAKGWADRLDCRVAPGLDELIDEDVDLVLAMPRHRDGPAVVARLIERGLPFVVEKPVATRAEYLWPHVVATEASGQFAAVPFINRYSTFWEHLRRMQADGLLTPPCVARFRIVNGPPSRYVDDGVAWVLDPEIGGGGALRNLGPHTVDAFLSLAEGQVSVAGAVLSDRQYGLDVEEHAIAVLRDDAGLTGVVEVGYSGPHHDGTDHEWALVGPGSSIRELHSSVGVTTQDGQADFVSPPVMQRYRIFAEDVVERLRTHRPAPVTLRDAWRALEVVDRIYDAAHQAPPRSLHAAEGEIP</sequence>
<evidence type="ECO:0000259" key="1">
    <source>
        <dbReference type="Pfam" id="PF01408"/>
    </source>
</evidence>
<dbReference type="PANTHER" id="PTHR43377:SF1">
    <property type="entry name" value="BILIVERDIN REDUCTASE A"/>
    <property type="match status" value="1"/>
</dbReference>
<dbReference type="SUPFAM" id="SSF51735">
    <property type="entry name" value="NAD(P)-binding Rossmann-fold domains"/>
    <property type="match status" value="1"/>
</dbReference>
<dbReference type="InterPro" id="IPR000683">
    <property type="entry name" value="Gfo/Idh/MocA-like_OxRdtase_N"/>
</dbReference>
<dbReference type="PANTHER" id="PTHR43377">
    <property type="entry name" value="BILIVERDIN REDUCTASE A"/>
    <property type="match status" value="1"/>
</dbReference>
<organism evidence="3 4">
    <name type="scientific">Phytoactinopolyspora halotolerans</name>
    <dbReference type="NCBI Taxonomy" id="1981512"/>
    <lineage>
        <taxon>Bacteria</taxon>
        <taxon>Bacillati</taxon>
        <taxon>Actinomycetota</taxon>
        <taxon>Actinomycetes</taxon>
        <taxon>Jiangellales</taxon>
        <taxon>Jiangellaceae</taxon>
        <taxon>Phytoactinopolyspora</taxon>
    </lineage>
</organism>
<feature type="domain" description="Gfo/Idh/MocA-like oxidoreductase N-terminal" evidence="1">
    <location>
        <begin position="7"/>
        <end position="114"/>
    </location>
</feature>